<reference evidence="1" key="1">
    <citation type="journal article" date="2019" name="Sci. Rep.">
        <title>Draft genome of Tanacetum cinerariifolium, the natural source of mosquito coil.</title>
        <authorList>
            <person name="Yamashiro T."/>
            <person name="Shiraishi A."/>
            <person name="Satake H."/>
            <person name="Nakayama K."/>
        </authorList>
    </citation>
    <scope>NUCLEOTIDE SEQUENCE</scope>
</reference>
<evidence type="ECO:0000313" key="1">
    <source>
        <dbReference type="EMBL" id="GFC83308.1"/>
    </source>
</evidence>
<accession>A0A699RD43</accession>
<dbReference type="PANTHER" id="PTHR11439">
    <property type="entry name" value="GAG-POL-RELATED RETROTRANSPOSON"/>
    <property type="match status" value="1"/>
</dbReference>
<dbReference type="CDD" id="cd09272">
    <property type="entry name" value="RNase_HI_RT_Ty1"/>
    <property type="match status" value="1"/>
</dbReference>
<sequence>FSDANYAGCKDTFKRTSSGAQFLREKLVSWSSKKQDCMALSTAKAEYVSLSACCAQVLWMRTQLTDYGFHFNKIPIYCDSKSAIAISCNPTDYQLADIFTKALPTDRFNYLICRLGMRSLSHKELERLAKSQ</sequence>
<dbReference type="AlphaFoldDB" id="A0A699RD43"/>
<name>A0A699RD43_TANCI</name>
<protein>
    <submittedName>
        <fullName evidence="1">Copia protein</fullName>
    </submittedName>
</protein>
<dbReference type="PANTHER" id="PTHR11439:SF495">
    <property type="entry name" value="REVERSE TRANSCRIPTASE, RNA-DEPENDENT DNA POLYMERASE-RELATED"/>
    <property type="match status" value="1"/>
</dbReference>
<organism evidence="1">
    <name type="scientific">Tanacetum cinerariifolium</name>
    <name type="common">Dalmatian daisy</name>
    <name type="synonym">Chrysanthemum cinerariifolium</name>
    <dbReference type="NCBI Taxonomy" id="118510"/>
    <lineage>
        <taxon>Eukaryota</taxon>
        <taxon>Viridiplantae</taxon>
        <taxon>Streptophyta</taxon>
        <taxon>Embryophyta</taxon>
        <taxon>Tracheophyta</taxon>
        <taxon>Spermatophyta</taxon>
        <taxon>Magnoliopsida</taxon>
        <taxon>eudicotyledons</taxon>
        <taxon>Gunneridae</taxon>
        <taxon>Pentapetalae</taxon>
        <taxon>asterids</taxon>
        <taxon>campanulids</taxon>
        <taxon>Asterales</taxon>
        <taxon>Asteraceae</taxon>
        <taxon>Asteroideae</taxon>
        <taxon>Anthemideae</taxon>
        <taxon>Anthemidinae</taxon>
        <taxon>Tanacetum</taxon>
    </lineage>
</organism>
<comment type="caution">
    <text evidence="1">The sequence shown here is derived from an EMBL/GenBank/DDBJ whole genome shotgun (WGS) entry which is preliminary data.</text>
</comment>
<dbReference type="EMBL" id="BKCJ011088816">
    <property type="protein sequence ID" value="GFC83308.1"/>
    <property type="molecule type" value="Genomic_DNA"/>
</dbReference>
<feature type="non-terminal residue" evidence="1">
    <location>
        <position position="1"/>
    </location>
</feature>
<proteinExistence type="predicted"/>
<gene>
    <name evidence="1" type="ORF">Tci_855278</name>
</gene>